<keyword evidence="3 6" id="KW-0805">Transcription regulation</keyword>
<sequence>MEKAASHGSSRSRGLKHRITRMLLRTPCSTCIVSDNGTELSNARLSVHLERRKQIRWPMASLKQEKRMEWFGNGEVDYFEGSKRQRQKSRRRSGRRRRLCVEGEDEEASGGFFAMMTQSSNPYGDFRQSMAEMVVAGQHMDSASEMEKLLRSYLSLNSPVHHPVIVEAFVDVWEEFMA</sequence>
<evidence type="ECO:0000259" key="7">
    <source>
        <dbReference type="PROSITE" id="PS51754"/>
    </source>
</evidence>
<dbReference type="GO" id="GO:0045892">
    <property type="term" value="P:negative regulation of DNA-templated transcription"/>
    <property type="evidence" value="ECO:0007669"/>
    <property type="project" value="UniProtKB-UniRule"/>
</dbReference>
<comment type="function">
    <text evidence="6">Transcriptional repressor that regulates multiple aspects of plant growth and development.</text>
</comment>
<name>A0A8J5FAD4_ZINOF</name>
<comment type="subcellular location">
    <subcellularLocation>
        <location evidence="1 6">Nucleus</location>
    </subcellularLocation>
</comment>
<evidence type="ECO:0000256" key="5">
    <source>
        <dbReference type="ARBA" id="ARBA00023242"/>
    </source>
</evidence>
<evidence type="ECO:0000313" key="9">
    <source>
        <dbReference type="Proteomes" id="UP000734854"/>
    </source>
</evidence>
<keyword evidence="9" id="KW-1185">Reference proteome</keyword>
<accession>A0A8J5FAD4</accession>
<dbReference type="Proteomes" id="UP000734854">
    <property type="component" value="Unassembled WGS sequence"/>
</dbReference>
<feature type="domain" description="OVATE" evidence="7">
    <location>
        <begin position="114"/>
        <end position="175"/>
    </location>
</feature>
<dbReference type="InterPro" id="IPR038933">
    <property type="entry name" value="Ovate"/>
</dbReference>
<dbReference type="GO" id="GO:0005634">
    <property type="term" value="C:nucleus"/>
    <property type="evidence" value="ECO:0007669"/>
    <property type="project" value="UniProtKB-SubCell"/>
</dbReference>
<evidence type="ECO:0000256" key="3">
    <source>
        <dbReference type="ARBA" id="ARBA00023015"/>
    </source>
</evidence>
<evidence type="ECO:0000256" key="2">
    <source>
        <dbReference type="ARBA" id="ARBA00022491"/>
    </source>
</evidence>
<gene>
    <name evidence="8" type="ORF">ZIOFF_060187</name>
</gene>
<organism evidence="8 9">
    <name type="scientific">Zingiber officinale</name>
    <name type="common">Ginger</name>
    <name type="synonym">Amomum zingiber</name>
    <dbReference type="NCBI Taxonomy" id="94328"/>
    <lineage>
        <taxon>Eukaryota</taxon>
        <taxon>Viridiplantae</taxon>
        <taxon>Streptophyta</taxon>
        <taxon>Embryophyta</taxon>
        <taxon>Tracheophyta</taxon>
        <taxon>Spermatophyta</taxon>
        <taxon>Magnoliopsida</taxon>
        <taxon>Liliopsida</taxon>
        <taxon>Zingiberales</taxon>
        <taxon>Zingiberaceae</taxon>
        <taxon>Zingiber</taxon>
    </lineage>
</organism>
<evidence type="ECO:0000256" key="6">
    <source>
        <dbReference type="RuleBase" id="RU367028"/>
    </source>
</evidence>
<dbReference type="EMBL" id="JACMSC010000016">
    <property type="protein sequence ID" value="KAG6483539.1"/>
    <property type="molecule type" value="Genomic_DNA"/>
</dbReference>
<dbReference type="PANTHER" id="PTHR33057">
    <property type="entry name" value="TRANSCRIPTION REPRESSOR OFP7-RELATED"/>
    <property type="match status" value="1"/>
</dbReference>
<dbReference type="InterPro" id="IPR006458">
    <property type="entry name" value="Ovate_C"/>
</dbReference>
<reference evidence="8 9" key="1">
    <citation type="submission" date="2020-08" db="EMBL/GenBank/DDBJ databases">
        <title>Plant Genome Project.</title>
        <authorList>
            <person name="Zhang R.-G."/>
        </authorList>
    </citation>
    <scope>NUCLEOTIDE SEQUENCE [LARGE SCALE GENOMIC DNA]</scope>
    <source>
        <tissue evidence="8">Rhizome</tissue>
    </source>
</reference>
<keyword evidence="4 6" id="KW-0804">Transcription</keyword>
<dbReference type="NCBIfam" id="TIGR01568">
    <property type="entry name" value="A_thal_3678"/>
    <property type="match status" value="1"/>
</dbReference>
<keyword evidence="2 6" id="KW-0678">Repressor</keyword>
<proteinExistence type="predicted"/>
<dbReference type="PROSITE" id="PS51754">
    <property type="entry name" value="OVATE"/>
    <property type="match status" value="1"/>
</dbReference>
<evidence type="ECO:0000256" key="1">
    <source>
        <dbReference type="ARBA" id="ARBA00004123"/>
    </source>
</evidence>
<protein>
    <recommendedName>
        <fullName evidence="6">Transcription repressor</fullName>
    </recommendedName>
    <alternativeName>
        <fullName evidence="6">Ovate family protein</fullName>
    </alternativeName>
</protein>
<evidence type="ECO:0000256" key="4">
    <source>
        <dbReference type="ARBA" id="ARBA00023163"/>
    </source>
</evidence>
<dbReference type="PANTHER" id="PTHR33057:SF3">
    <property type="entry name" value="TRANSCRIPTION REPRESSOR"/>
    <property type="match status" value="1"/>
</dbReference>
<comment type="caution">
    <text evidence="8">The sequence shown here is derived from an EMBL/GenBank/DDBJ whole genome shotgun (WGS) entry which is preliminary data.</text>
</comment>
<dbReference type="AlphaFoldDB" id="A0A8J5FAD4"/>
<keyword evidence="5 6" id="KW-0539">Nucleus</keyword>
<dbReference type="Pfam" id="PF04844">
    <property type="entry name" value="Ovate"/>
    <property type="match status" value="1"/>
</dbReference>
<evidence type="ECO:0000313" key="8">
    <source>
        <dbReference type="EMBL" id="KAG6483539.1"/>
    </source>
</evidence>